<evidence type="ECO:0000313" key="4">
    <source>
        <dbReference type="Proteomes" id="UP000886883"/>
    </source>
</evidence>
<evidence type="ECO:0000259" key="2">
    <source>
        <dbReference type="Pfam" id="PF13290"/>
    </source>
</evidence>
<sequence length="881" mass="98472">MSEKKITLVNIYNFIRMSHQEPSEFLEADFDTIARQIRLLKQYGLPSTYALKYDALTEPRYQALLKENTDENDEIAAWWEITEPMCRRAGVPFPGKDSEIFDERVDSAYSVGYEPEDRKRLVDAYMEEFLRVFGRYPKTIGSWVLDPVTVAYAQSRYGVLGAAICRDQMGTDGFTLWGGYPNGIYFPSCKNEYLPAQTASEQIPVAMFRLLSPDPVFSFEQDVREGLSGVYTLEPCCTNGRDPNRISWYFNCLTREDRCGVGYAQVGQENNFLWENIRPGFEPQLKLLKELSQKGSIRVETMAESARWFSGKYALTPPMSWSSSRDWEGRPVLQEASPRKTSPGETPPANGSSGFPGALWYACENYRIGFLGENGRLRIRDWFLYDQDYPSRYLKEGLLRQGRRAASEGRPLPSACSVSDALPLLFAQKWMDRKAAGSARPQRPFVRLLENGSEPSGGISFFSPDEWTSCALLTAGNRRYLFRMFREGLTIERFPIPDGGSGTQPDRPDPSGFSLRFDSLPVLEGVDGQTVRLRWEGHPYGFSVARGRAFLPAPGQLEIASGEGMISLRLSARAAKAAKASAGFDSAGPDPADFVLTEAYRRDPRKADGFVPRWMRFPPDPAQAPATEPRFSPADTVFPLCASPAASAGSTAPTASVVLSSPDPGAEVRYTLDKTEPDSGSPLYRSPLKLAGDTVVSARAFLPDGRVSETASACYRFGFDDLSLKSDTVFDGRPTFCRDGIRGLLLPERGSLDYQDGRWLATLQDLDFVCTLPEERFLETVEVGFLSHHRSGIVYPDYLDLYLGDDENSLALSDTLLLPCRPAQREICRADFGFHPRKKARCLRFVAHRYPLMPQWCCYKGTPGVFMLADRLIVQGSPAGR</sequence>
<accession>A0A9D2MUK6</accession>
<protein>
    <submittedName>
        <fullName evidence="3">Chitobiase/beta-hexosaminidase C-terminal domain-containing protein</fullName>
    </submittedName>
</protein>
<proteinExistence type="predicted"/>
<name>A0A9D2MUK6_9FIRM</name>
<gene>
    <name evidence="3" type="ORF">H9763_10780</name>
</gene>
<feature type="region of interest" description="Disordered" evidence="1">
    <location>
        <begin position="332"/>
        <end position="351"/>
    </location>
</feature>
<organism evidence="3 4">
    <name type="scientific">Candidatus Eisenbergiella merdigallinarum</name>
    <dbReference type="NCBI Taxonomy" id="2838552"/>
    <lineage>
        <taxon>Bacteria</taxon>
        <taxon>Bacillati</taxon>
        <taxon>Bacillota</taxon>
        <taxon>Clostridia</taxon>
        <taxon>Lachnospirales</taxon>
        <taxon>Lachnospiraceae</taxon>
        <taxon>Eisenbergiella</taxon>
    </lineage>
</organism>
<dbReference type="Gene3D" id="3.20.20.510">
    <property type="entry name" value="Uncharacterised protein PF12979, DUF3863"/>
    <property type="match status" value="1"/>
</dbReference>
<dbReference type="EMBL" id="DWXE01000040">
    <property type="protein sequence ID" value="HJB91930.1"/>
    <property type="molecule type" value="Genomic_DNA"/>
</dbReference>
<reference evidence="3" key="1">
    <citation type="journal article" date="2021" name="PeerJ">
        <title>Extensive microbial diversity within the chicken gut microbiome revealed by metagenomics and culture.</title>
        <authorList>
            <person name="Gilroy R."/>
            <person name="Ravi A."/>
            <person name="Getino M."/>
            <person name="Pursley I."/>
            <person name="Horton D.L."/>
            <person name="Alikhan N.F."/>
            <person name="Baker D."/>
            <person name="Gharbi K."/>
            <person name="Hall N."/>
            <person name="Watson M."/>
            <person name="Adriaenssens E.M."/>
            <person name="Foster-Nyarko E."/>
            <person name="Jarju S."/>
            <person name="Secka A."/>
            <person name="Antonio M."/>
            <person name="Oren A."/>
            <person name="Chaudhuri R.R."/>
            <person name="La Ragione R."/>
            <person name="Hildebrand F."/>
            <person name="Pallen M.J."/>
        </authorList>
    </citation>
    <scope>NUCLEOTIDE SEQUENCE</scope>
    <source>
        <strain evidence="3">USAMLcec3-2134</strain>
    </source>
</reference>
<comment type="caution">
    <text evidence="3">The sequence shown here is derived from an EMBL/GenBank/DDBJ whole genome shotgun (WGS) entry which is preliminary data.</text>
</comment>
<dbReference type="AlphaFoldDB" id="A0A9D2MUK6"/>
<dbReference type="Proteomes" id="UP000886883">
    <property type="component" value="Unassembled WGS sequence"/>
</dbReference>
<feature type="compositionally biased region" description="Polar residues" evidence="1">
    <location>
        <begin position="339"/>
        <end position="351"/>
    </location>
</feature>
<reference evidence="3" key="2">
    <citation type="submission" date="2021-04" db="EMBL/GenBank/DDBJ databases">
        <authorList>
            <person name="Gilroy R."/>
        </authorList>
    </citation>
    <scope>NUCLEOTIDE SEQUENCE</scope>
    <source>
        <strain evidence="3">USAMLcec3-2134</strain>
    </source>
</reference>
<dbReference type="InterPro" id="IPR059177">
    <property type="entry name" value="GH29D-like_dom"/>
</dbReference>
<evidence type="ECO:0000313" key="3">
    <source>
        <dbReference type="EMBL" id="HJB91930.1"/>
    </source>
</evidence>
<feature type="domain" description="GH29D-like beta-sandwich" evidence="2">
    <location>
        <begin position="649"/>
        <end position="710"/>
    </location>
</feature>
<evidence type="ECO:0000256" key="1">
    <source>
        <dbReference type="SAM" id="MobiDB-lite"/>
    </source>
</evidence>
<dbReference type="Pfam" id="PF13290">
    <property type="entry name" value="CHB_HEX_C_1"/>
    <property type="match status" value="1"/>
</dbReference>